<evidence type="ECO:0000313" key="9">
    <source>
        <dbReference type="Proteomes" id="UP001458880"/>
    </source>
</evidence>
<keyword evidence="4 7" id="KW-1133">Transmembrane helix</keyword>
<feature type="transmembrane region" description="Helical" evidence="7">
    <location>
        <begin position="327"/>
        <end position="350"/>
    </location>
</feature>
<keyword evidence="5 7" id="KW-0472">Membrane</keyword>
<keyword evidence="6" id="KW-0325">Glycoprotein</keyword>
<dbReference type="InterPro" id="IPR008795">
    <property type="entry name" value="Prominin"/>
</dbReference>
<name>A0AAW1KMK8_POPJA</name>
<evidence type="ECO:0000313" key="8">
    <source>
        <dbReference type="EMBL" id="KAK9722027.1"/>
    </source>
</evidence>
<feature type="transmembrane region" description="Helical" evidence="7">
    <location>
        <begin position="50"/>
        <end position="70"/>
    </location>
</feature>
<keyword evidence="9" id="KW-1185">Reference proteome</keyword>
<dbReference type="AlphaFoldDB" id="A0AAW1KMK8"/>
<dbReference type="EMBL" id="JASPKY010000192">
    <property type="protein sequence ID" value="KAK9722027.1"/>
    <property type="molecule type" value="Genomic_DNA"/>
</dbReference>
<dbReference type="GO" id="GO:0016020">
    <property type="term" value="C:membrane"/>
    <property type="evidence" value="ECO:0007669"/>
    <property type="project" value="UniProtKB-SubCell"/>
</dbReference>
<dbReference type="Proteomes" id="UP001458880">
    <property type="component" value="Unassembled WGS sequence"/>
</dbReference>
<evidence type="ECO:0000256" key="1">
    <source>
        <dbReference type="ARBA" id="ARBA00004141"/>
    </source>
</evidence>
<evidence type="ECO:0000256" key="6">
    <source>
        <dbReference type="ARBA" id="ARBA00023180"/>
    </source>
</evidence>
<gene>
    <name evidence="8" type="ORF">QE152_g19857</name>
</gene>
<comment type="caution">
    <text evidence="8">The sequence shown here is derived from an EMBL/GenBank/DDBJ whole genome shotgun (WGS) entry which is preliminary data.</text>
</comment>
<accession>A0AAW1KMK8</accession>
<keyword evidence="3 7" id="KW-0812">Transmembrane</keyword>
<feature type="transmembrane region" description="Helical" evidence="7">
    <location>
        <begin position="659"/>
        <end position="684"/>
    </location>
</feature>
<sequence length="719" mass="82703">MSACVAHLYIILITTILSVIIGFPLVFCSKICYKNVSNPKKHQYKFCTQGILFAVAITFLFLGCITSWTIGGKAQQFMKRFPQELIDIIEALNQTRTAFNSNCRKMQSVVDTKLPILMRVPQEIYSNISLMVDEATHEDYPLLLEKFNNLSLKIKEMYQRIEFNSSGIIAGSAFDVLCDTLHYKSLNIFQRLSSILPHETLNNSINESIIYNIIFGRSYKLLNWNSFHYDITILLKVLLPNADSSIHFVSTIKRNLKNIHNETVTAALKQVQNLSSSKCNISRGLDKLIPSSYQKMILKISRQTQRIISYPFLYSTRKSDLLRVATWAFLFPSIYGFIVFFLFLAAALGTCKEIKSTKKGNVSYGIYTMTFYRIAIDVSIIFLWLILLITAILYFIHVPAVVICGAMKTGKLIHRYLDKPYWNNQTWLTYKLNDYLVPSVAPLTIKTVLEKCGQNKTIVEALNLEKMLVKSKLERILIKSKIQYSDIITKQKFATFNDITASINHIDKTYLNTNILVEVNRDVQKFEDSIANLKKKLLDSSDTGLREDVSDVESLIVKINNFTYRLMDAKLLIIESKIDLIDMMILNTRLKVITKTNLHISVDKYLHNTTNYVNCFHKEITRFIRYGLLKGFGTCTSLPYAYNKVEWICDYGLELLNCFWLSLAILGFSILVNVILGSRIASFVRGSYKMNRRYHVNYDRYSIRHSIINHQTSILGSEK</sequence>
<comment type="subcellular location">
    <subcellularLocation>
        <location evidence="1">Membrane</location>
        <topology evidence="1">Multi-pass membrane protein</topology>
    </subcellularLocation>
</comment>
<dbReference type="PANTHER" id="PTHR22730:SF1">
    <property type="entry name" value="PROMININ-LIKE PROTEIN"/>
    <property type="match status" value="1"/>
</dbReference>
<proteinExistence type="inferred from homology"/>
<reference evidence="8 9" key="1">
    <citation type="journal article" date="2024" name="BMC Genomics">
        <title>De novo assembly and annotation of Popillia japonica's genome with initial clues to its potential as an invasive pest.</title>
        <authorList>
            <person name="Cucini C."/>
            <person name="Boschi S."/>
            <person name="Funari R."/>
            <person name="Cardaioli E."/>
            <person name="Iannotti N."/>
            <person name="Marturano G."/>
            <person name="Paoli F."/>
            <person name="Bruttini M."/>
            <person name="Carapelli A."/>
            <person name="Frati F."/>
            <person name="Nardi F."/>
        </authorList>
    </citation>
    <scope>NUCLEOTIDE SEQUENCE [LARGE SCALE GENOMIC DNA]</scope>
    <source>
        <strain evidence="8">DMR45628</strain>
    </source>
</reference>
<comment type="similarity">
    <text evidence="2">Belongs to the prominin family.</text>
</comment>
<evidence type="ECO:0000256" key="5">
    <source>
        <dbReference type="ARBA" id="ARBA00023136"/>
    </source>
</evidence>
<feature type="transmembrane region" description="Helical" evidence="7">
    <location>
        <begin position="6"/>
        <end position="29"/>
    </location>
</feature>
<protein>
    <submittedName>
        <fullName evidence="8">Uncharacterized protein</fullName>
    </submittedName>
</protein>
<organism evidence="8 9">
    <name type="scientific">Popillia japonica</name>
    <name type="common">Japanese beetle</name>
    <dbReference type="NCBI Taxonomy" id="7064"/>
    <lineage>
        <taxon>Eukaryota</taxon>
        <taxon>Metazoa</taxon>
        <taxon>Ecdysozoa</taxon>
        <taxon>Arthropoda</taxon>
        <taxon>Hexapoda</taxon>
        <taxon>Insecta</taxon>
        <taxon>Pterygota</taxon>
        <taxon>Neoptera</taxon>
        <taxon>Endopterygota</taxon>
        <taxon>Coleoptera</taxon>
        <taxon>Polyphaga</taxon>
        <taxon>Scarabaeiformia</taxon>
        <taxon>Scarabaeidae</taxon>
        <taxon>Rutelinae</taxon>
        <taxon>Popillia</taxon>
    </lineage>
</organism>
<evidence type="ECO:0000256" key="2">
    <source>
        <dbReference type="ARBA" id="ARBA00006058"/>
    </source>
</evidence>
<evidence type="ECO:0000256" key="4">
    <source>
        <dbReference type="ARBA" id="ARBA00022989"/>
    </source>
</evidence>
<evidence type="ECO:0000256" key="3">
    <source>
        <dbReference type="ARBA" id="ARBA00022692"/>
    </source>
</evidence>
<evidence type="ECO:0000256" key="7">
    <source>
        <dbReference type="SAM" id="Phobius"/>
    </source>
</evidence>
<feature type="transmembrane region" description="Helical" evidence="7">
    <location>
        <begin position="371"/>
        <end position="396"/>
    </location>
</feature>
<dbReference type="PANTHER" id="PTHR22730">
    <property type="entry name" value="PROMININ PROM PROTEIN"/>
    <property type="match status" value="1"/>
</dbReference>